<dbReference type="OrthoDB" id="5825937at2759"/>
<keyword evidence="1" id="KW-0472">Membrane</keyword>
<feature type="transmembrane region" description="Helical" evidence="1">
    <location>
        <begin position="29"/>
        <end position="49"/>
    </location>
</feature>
<evidence type="ECO:0000256" key="1">
    <source>
        <dbReference type="SAM" id="Phobius"/>
    </source>
</evidence>
<organism evidence="2 3">
    <name type="scientific">Strongylus vulgaris</name>
    <name type="common">Blood worm</name>
    <dbReference type="NCBI Taxonomy" id="40348"/>
    <lineage>
        <taxon>Eukaryota</taxon>
        <taxon>Metazoa</taxon>
        <taxon>Ecdysozoa</taxon>
        <taxon>Nematoda</taxon>
        <taxon>Chromadorea</taxon>
        <taxon>Rhabditida</taxon>
        <taxon>Rhabditina</taxon>
        <taxon>Rhabditomorpha</taxon>
        <taxon>Strongyloidea</taxon>
        <taxon>Strongylidae</taxon>
        <taxon>Strongylus</taxon>
    </lineage>
</organism>
<keyword evidence="1" id="KW-1133">Transmembrane helix</keyword>
<protein>
    <submittedName>
        <fullName evidence="2">Uncharacterized protein</fullName>
    </submittedName>
</protein>
<dbReference type="EMBL" id="UYYB01004917">
    <property type="protein sequence ID" value="VDM67221.1"/>
    <property type="molecule type" value="Genomic_DNA"/>
</dbReference>
<dbReference type="AlphaFoldDB" id="A0A3P7I195"/>
<keyword evidence="1" id="KW-0812">Transmembrane</keyword>
<keyword evidence="3" id="KW-1185">Reference proteome</keyword>
<gene>
    <name evidence="2" type="ORF">SVUK_LOCUS2219</name>
</gene>
<sequence length="133" mass="14696">MGLNVSIGVPAILAFSKGIFEKFGLNSSASAYLSVAFPLVQMIIILMLYKLVLNRKVLIVGGYMVAVFLQVILLITSFYPLLPEFHKTIAVSTLFWLLAVVVCVPCNTALCLITGTDITFLQTEYHPRVNRDL</sequence>
<proteinExistence type="predicted"/>
<dbReference type="Proteomes" id="UP000270094">
    <property type="component" value="Unassembled WGS sequence"/>
</dbReference>
<evidence type="ECO:0000313" key="2">
    <source>
        <dbReference type="EMBL" id="VDM67221.1"/>
    </source>
</evidence>
<feature type="transmembrane region" description="Helical" evidence="1">
    <location>
        <begin position="61"/>
        <end position="82"/>
    </location>
</feature>
<accession>A0A3P7I195</accession>
<name>A0A3P7I195_STRVU</name>
<evidence type="ECO:0000313" key="3">
    <source>
        <dbReference type="Proteomes" id="UP000270094"/>
    </source>
</evidence>
<reference evidence="2 3" key="1">
    <citation type="submission" date="2018-11" db="EMBL/GenBank/DDBJ databases">
        <authorList>
            <consortium name="Pathogen Informatics"/>
        </authorList>
    </citation>
    <scope>NUCLEOTIDE SEQUENCE [LARGE SCALE GENOMIC DNA]</scope>
</reference>
<feature type="transmembrane region" description="Helical" evidence="1">
    <location>
        <begin position="94"/>
        <end position="121"/>
    </location>
</feature>